<name>A0A810MXC1_9ACTN</name>
<protein>
    <submittedName>
        <fullName evidence="1">Uncharacterized protein</fullName>
    </submittedName>
</protein>
<dbReference type="EMBL" id="AP023359">
    <property type="protein sequence ID" value="BCJ65722.1"/>
    <property type="molecule type" value="Genomic_DNA"/>
</dbReference>
<reference evidence="1" key="1">
    <citation type="submission" date="2020-08" db="EMBL/GenBank/DDBJ databases">
        <title>Whole genome shotgun sequence of Polymorphospora rubra NBRC 101157.</title>
        <authorList>
            <person name="Komaki H."/>
            <person name="Tamura T."/>
        </authorList>
    </citation>
    <scope>NUCLEOTIDE SEQUENCE</scope>
    <source>
        <strain evidence="1">NBRC 101157</strain>
    </source>
</reference>
<accession>A0A810MXC1</accession>
<sequence length="135" mass="13933">MSVVAARREGSAPPTREGLMPAWVAAAPAARAASTGMLLIAADCQAAGVLADADRAADHHRQPEAAGGLGRRWRADADAAGTVGHRADLACVATVFPRHGRQLGDEIAAMAAPLRDTQPGSYLQLAQAMVRADED</sequence>
<dbReference type="AlphaFoldDB" id="A0A810MXC1"/>
<dbReference type="KEGG" id="pry:Prubr_27430"/>
<evidence type="ECO:0000313" key="2">
    <source>
        <dbReference type="Proteomes" id="UP000680866"/>
    </source>
</evidence>
<evidence type="ECO:0000313" key="1">
    <source>
        <dbReference type="EMBL" id="BCJ65722.1"/>
    </source>
</evidence>
<dbReference type="Proteomes" id="UP000680866">
    <property type="component" value="Chromosome"/>
</dbReference>
<organism evidence="1 2">
    <name type="scientific">Polymorphospora rubra</name>
    <dbReference type="NCBI Taxonomy" id="338584"/>
    <lineage>
        <taxon>Bacteria</taxon>
        <taxon>Bacillati</taxon>
        <taxon>Actinomycetota</taxon>
        <taxon>Actinomycetes</taxon>
        <taxon>Micromonosporales</taxon>
        <taxon>Micromonosporaceae</taxon>
        <taxon>Polymorphospora</taxon>
    </lineage>
</organism>
<gene>
    <name evidence="1" type="ORF">Prubr_27430</name>
</gene>
<proteinExistence type="predicted"/>
<keyword evidence="2" id="KW-1185">Reference proteome</keyword>